<dbReference type="SUPFAM" id="SSF48498">
    <property type="entry name" value="Tetracyclin repressor-like, C-terminal domain"/>
    <property type="match status" value="1"/>
</dbReference>
<dbReference type="EMBL" id="WBZJ01000002">
    <property type="protein sequence ID" value="KAB3520950.1"/>
    <property type="molecule type" value="Genomic_DNA"/>
</dbReference>
<keyword evidence="1" id="KW-0238">DNA-binding</keyword>
<organism evidence="3 4">
    <name type="scientific">Corynebacterium zhongnanshanii</name>
    <dbReference type="NCBI Taxonomy" id="2768834"/>
    <lineage>
        <taxon>Bacteria</taxon>
        <taxon>Bacillati</taxon>
        <taxon>Actinomycetota</taxon>
        <taxon>Actinomycetes</taxon>
        <taxon>Mycobacteriales</taxon>
        <taxon>Corynebacteriaceae</taxon>
        <taxon>Corynebacterium</taxon>
    </lineage>
</organism>
<feature type="domain" description="HTH-type transcriptional repressor NicS C-terminal" evidence="2">
    <location>
        <begin position="92"/>
        <end position="208"/>
    </location>
</feature>
<keyword evidence="4" id="KW-1185">Reference proteome</keyword>
<comment type="caution">
    <text evidence="3">The sequence shown here is derived from an EMBL/GenBank/DDBJ whole genome shotgun (WGS) entry which is preliminary data.</text>
</comment>
<evidence type="ECO:0000259" key="2">
    <source>
        <dbReference type="Pfam" id="PF17938"/>
    </source>
</evidence>
<dbReference type="PANTHER" id="PTHR30328">
    <property type="entry name" value="TRANSCRIPTIONAL REPRESSOR"/>
    <property type="match status" value="1"/>
</dbReference>
<dbReference type="Proteomes" id="UP000436181">
    <property type="component" value="Unassembled WGS sequence"/>
</dbReference>
<evidence type="ECO:0000313" key="3">
    <source>
        <dbReference type="EMBL" id="KAB3520950.1"/>
    </source>
</evidence>
<dbReference type="Gene3D" id="1.10.357.10">
    <property type="entry name" value="Tetracycline Repressor, domain 2"/>
    <property type="match status" value="1"/>
</dbReference>
<reference evidence="3 4" key="1">
    <citation type="submission" date="2019-10" db="EMBL/GenBank/DDBJ databases">
        <title>Corynebacterium sp novel species isolated from the respiratory tract of Marmot.</title>
        <authorList>
            <person name="Zhang G."/>
        </authorList>
    </citation>
    <scope>NUCLEOTIDE SEQUENCE [LARGE SCALE GENOMIC DNA]</scope>
    <source>
        <strain evidence="3 4">336</strain>
    </source>
</reference>
<evidence type="ECO:0000313" key="4">
    <source>
        <dbReference type="Proteomes" id="UP000436181"/>
    </source>
</evidence>
<dbReference type="RefSeq" id="WP_151844472.1">
    <property type="nucleotide sequence ID" value="NZ_WBZJ01000002.1"/>
</dbReference>
<evidence type="ECO:0000256" key="1">
    <source>
        <dbReference type="ARBA" id="ARBA00023125"/>
    </source>
</evidence>
<dbReference type="InterPro" id="IPR036271">
    <property type="entry name" value="Tet_transcr_reg_TetR-rel_C_sf"/>
</dbReference>
<dbReference type="InterPro" id="IPR041474">
    <property type="entry name" value="NicS_C"/>
</dbReference>
<dbReference type="InterPro" id="IPR050109">
    <property type="entry name" value="HTH-type_TetR-like_transc_reg"/>
</dbReference>
<name>A0ABQ6VDE8_9CORY</name>
<dbReference type="Pfam" id="PF17938">
    <property type="entry name" value="TetR_C_29"/>
    <property type="match status" value="1"/>
</dbReference>
<protein>
    <recommendedName>
        <fullName evidence="2">HTH-type transcriptional repressor NicS C-terminal domain-containing protein</fullName>
    </recommendedName>
</protein>
<proteinExistence type="predicted"/>
<accession>A0ABQ6VDE8</accession>
<sequence>MPVLPNSAARYELAPSQYRAAMDVLLPVAAHVGYHFSADDISSAAHAADIAATHELFSNTKELYHEALRYAHSRIWPTWSQEDSDELERMIPGDAIRRFSLATFERFREFPDAVRLIVAENMFQRATITTTVGILEDSPVVLVIDRLLMRGHDVGAFRTGVSAEDLFVLLTSLCAFPITQGPIFHALYGMDISDAQNTEGMGKMISDATVTFLSTTMATTQGSSYTHSSHSPSLGSSVAASLYSSQEYPSEDDFNLS</sequence>
<dbReference type="PANTHER" id="PTHR30328:SF54">
    <property type="entry name" value="HTH-TYPE TRANSCRIPTIONAL REPRESSOR SCO4008"/>
    <property type="match status" value="1"/>
</dbReference>
<gene>
    <name evidence="3" type="ORF">F8377_06860</name>
</gene>